<dbReference type="RefSeq" id="WP_176950010.1">
    <property type="nucleotide sequence ID" value="NZ_JABXYK010000006.1"/>
</dbReference>
<dbReference type="EMBL" id="JABXYK010000006">
    <property type="protein sequence ID" value="NVP56040.1"/>
    <property type="molecule type" value="Genomic_DNA"/>
</dbReference>
<organism evidence="1 2">
    <name type="scientific">Mycoplana rhizolycopersici</name>
    <dbReference type="NCBI Taxonomy" id="2746702"/>
    <lineage>
        <taxon>Bacteria</taxon>
        <taxon>Pseudomonadati</taxon>
        <taxon>Pseudomonadota</taxon>
        <taxon>Alphaproteobacteria</taxon>
        <taxon>Hyphomicrobiales</taxon>
        <taxon>Rhizobiaceae</taxon>
        <taxon>Mycoplana</taxon>
    </lineage>
</organism>
<proteinExistence type="predicted"/>
<protein>
    <submittedName>
        <fullName evidence="1">Uncharacterized protein</fullName>
    </submittedName>
</protein>
<comment type="caution">
    <text evidence="1">The sequence shown here is derived from an EMBL/GenBank/DDBJ whole genome shotgun (WGS) entry which is preliminary data.</text>
</comment>
<keyword evidence="2" id="KW-1185">Reference proteome</keyword>
<evidence type="ECO:0000313" key="2">
    <source>
        <dbReference type="Proteomes" id="UP000659172"/>
    </source>
</evidence>
<sequence>MLSELAPAICSLVALNCRPLCVAAFGLPDDDRLTKELLLDVVRMYDEKWVDIPYL</sequence>
<reference evidence="1 2" key="1">
    <citation type="submission" date="2020-06" db="EMBL/GenBank/DDBJ databases">
        <title>Rhizobium sp.nov. isolated from the tomato plant.</title>
        <authorList>
            <person name="Thin K.K."/>
            <person name="Zhang X."/>
            <person name="He S."/>
        </authorList>
    </citation>
    <scope>NUCLEOTIDE SEQUENCE [LARGE SCALE GENOMIC DNA]</scope>
    <source>
        <strain evidence="1 2">DBTS2</strain>
    </source>
</reference>
<gene>
    <name evidence="1" type="ORF">HV823_12325</name>
</gene>
<evidence type="ECO:0000313" key="1">
    <source>
        <dbReference type="EMBL" id="NVP56040.1"/>
    </source>
</evidence>
<name>A0ABX2QEC3_9HYPH</name>
<dbReference type="Proteomes" id="UP000659172">
    <property type="component" value="Unassembled WGS sequence"/>
</dbReference>
<accession>A0ABX2QEC3</accession>